<comment type="caution">
    <text evidence="21">The sequence shown here is derived from an EMBL/GenBank/DDBJ whole genome shotgun (WGS) entry which is preliminary data.</text>
</comment>
<comment type="similarity">
    <text evidence="18">Belongs to the protein kinase superfamily. Ser/Thr protein kinase family. Aurora subfamily.</text>
</comment>
<proteinExistence type="inferred from homology"/>
<dbReference type="GO" id="GO:0005524">
    <property type="term" value="F:ATP binding"/>
    <property type="evidence" value="ECO:0007669"/>
    <property type="project" value="UniProtKB-UniRule"/>
</dbReference>
<evidence type="ECO:0000256" key="4">
    <source>
        <dbReference type="ARBA" id="ARBA00022679"/>
    </source>
</evidence>
<evidence type="ECO:0000256" key="15">
    <source>
        <dbReference type="PIRSR" id="PIRSR630616-2"/>
    </source>
</evidence>
<dbReference type="InterPro" id="IPR017441">
    <property type="entry name" value="Protein_kinase_ATP_BS"/>
</dbReference>
<evidence type="ECO:0000313" key="21">
    <source>
        <dbReference type="EMBL" id="OMJ85986.1"/>
    </source>
</evidence>
<keyword evidence="8 18" id="KW-0418">Kinase</keyword>
<feature type="coiled-coil region" evidence="19">
    <location>
        <begin position="630"/>
        <end position="713"/>
    </location>
</feature>
<keyword evidence="7 15" id="KW-0547">Nucleotide-binding</keyword>
<evidence type="ECO:0000256" key="5">
    <source>
        <dbReference type="ARBA" id="ARBA00022723"/>
    </source>
</evidence>
<organism evidence="21 22">
    <name type="scientific">Stentor coeruleus</name>
    <dbReference type="NCBI Taxonomy" id="5963"/>
    <lineage>
        <taxon>Eukaryota</taxon>
        <taxon>Sar</taxon>
        <taxon>Alveolata</taxon>
        <taxon>Ciliophora</taxon>
        <taxon>Postciliodesmatophora</taxon>
        <taxon>Heterotrichea</taxon>
        <taxon>Heterotrichida</taxon>
        <taxon>Stentoridae</taxon>
        <taxon>Stentor</taxon>
    </lineage>
</organism>
<dbReference type="PROSITE" id="PS50011">
    <property type="entry name" value="PROTEIN_KINASE_DOM"/>
    <property type="match status" value="1"/>
</dbReference>
<dbReference type="Proteomes" id="UP000187209">
    <property type="component" value="Unassembled WGS sequence"/>
</dbReference>
<feature type="domain" description="Protein kinase" evidence="20">
    <location>
        <begin position="30"/>
        <end position="283"/>
    </location>
</feature>
<feature type="binding site" evidence="15 17">
    <location>
        <position position="59"/>
    </location>
    <ligand>
        <name>ATP</name>
        <dbReference type="ChEBI" id="CHEBI:30616"/>
    </ligand>
</feature>
<evidence type="ECO:0000256" key="11">
    <source>
        <dbReference type="ARBA" id="ARBA00024334"/>
    </source>
</evidence>
<comment type="catalytic activity">
    <reaction evidence="13 18">
        <text>L-seryl-[protein] + ATP = O-phospho-L-seryl-[protein] + ADP + H(+)</text>
        <dbReference type="Rhea" id="RHEA:17989"/>
        <dbReference type="Rhea" id="RHEA-COMP:9863"/>
        <dbReference type="Rhea" id="RHEA-COMP:11604"/>
        <dbReference type="ChEBI" id="CHEBI:15378"/>
        <dbReference type="ChEBI" id="CHEBI:29999"/>
        <dbReference type="ChEBI" id="CHEBI:30616"/>
        <dbReference type="ChEBI" id="CHEBI:83421"/>
        <dbReference type="ChEBI" id="CHEBI:456216"/>
        <dbReference type="EC" id="2.7.11.1"/>
    </reaction>
</comment>
<dbReference type="OrthoDB" id="302269at2759"/>
<gene>
    <name evidence="21" type="ORF">SteCoe_12553</name>
</gene>
<feature type="binding site" evidence="15">
    <location>
        <begin position="106"/>
        <end position="108"/>
    </location>
    <ligand>
        <name>ATP</name>
        <dbReference type="ChEBI" id="CHEBI:30616"/>
    </ligand>
</feature>
<dbReference type="InterPro" id="IPR008271">
    <property type="entry name" value="Ser/Thr_kinase_AS"/>
</dbReference>
<dbReference type="Gene3D" id="1.10.510.10">
    <property type="entry name" value="Transferase(Phosphotransferase) domain 1"/>
    <property type="match status" value="1"/>
</dbReference>
<keyword evidence="22" id="KW-1185">Reference proteome</keyword>
<dbReference type="CDD" id="cd14007">
    <property type="entry name" value="STKc_Aurora"/>
    <property type="match status" value="1"/>
</dbReference>
<keyword evidence="3 18" id="KW-0723">Serine/threonine-protein kinase</keyword>
<protein>
    <recommendedName>
        <fullName evidence="18">Aurora kinase</fullName>
        <ecNumber evidence="18">2.7.11.1</ecNumber>
    </recommendedName>
</protein>
<dbReference type="InterPro" id="IPR011009">
    <property type="entry name" value="Kinase-like_dom_sf"/>
</dbReference>
<dbReference type="FunFam" id="1.10.510.10:FF:000571">
    <property type="entry name" value="Maternal embryonic leucine zipper kinase"/>
    <property type="match status" value="1"/>
</dbReference>
<evidence type="ECO:0000256" key="13">
    <source>
        <dbReference type="ARBA" id="ARBA00048679"/>
    </source>
</evidence>
<evidence type="ECO:0000256" key="2">
    <source>
        <dbReference type="ARBA" id="ARBA00011245"/>
    </source>
</evidence>
<comment type="catalytic activity">
    <reaction evidence="12 18">
        <text>L-threonyl-[protein] + ATP = O-phospho-L-threonyl-[protein] + ADP + H(+)</text>
        <dbReference type="Rhea" id="RHEA:46608"/>
        <dbReference type="Rhea" id="RHEA-COMP:11060"/>
        <dbReference type="Rhea" id="RHEA-COMP:11605"/>
        <dbReference type="ChEBI" id="CHEBI:15378"/>
        <dbReference type="ChEBI" id="CHEBI:30013"/>
        <dbReference type="ChEBI" id="CHEBI:30616"/>
        <dbReference type="ChEBI" id="CHEBI:61977"/>
        <dbReference type="ChEBI" id="CHEBI:456216"/>
        <dbReference type="EC" id="2.7.11.1"/>
    </reaction>
</comment>
<dbReference type="SMART" id="SM00220">
    <property type="entry name" value="S_TKc"/>
    <property type="match status" value="1"/>
</dbReference>
<evidence type="ECO:0000256" key="7">
    <source>
        <dbReference type="ARBA" id="ARBA00022741"/>
    </source>
</evidence>
<evidence type="ECO:0000256" key="9">
    <source>
        <dbReference type="ARBA" id="ARBA00022837"/>
    </source>
</evidence>
<feature type="active site" description="Proton acceptor" evidence="14">
    <location>
        <position position="153"/>
    </location>
</feature>
<comment type="similarity">
    <text evidence="11">Belongs to the protein kinase superfamily. Ser/Thr protein kinase family. CDPK subfamily.</text>
</comment>
<keyword evidence="9" id="KW-0106">Calcium</keyword>
<evidence type="ECO:0000256" key="10">
    <source>
        <dbReference type="ARBA" id="ARBA00022840"/>
    </source>
</evidence>
<dbReference type="PANTHER" id="PTHR24350">
    <property type="entry name" value="SERINE/THREONINE-PROTEIN KINASE IAL-RELATED"/>
    <property type="match status" value="1"/>
</dbReference>
<evidence type="ECO:0000256" key="17">
    <source>
        <dbReference type="PROSITE-ProRule" id="PRU10141"/>
    </source>
</evidence>
<feature type="binding site" evidence="15">
    <location>
        <begin position="157"/>
        <end position="158"/>
    </location>
    <ligand>
        <name>ATP</name>
        <dbReference type="ChEBI" id="CHEBI:30616"/>
    </ligand>
</feature>
<dbReference type="InterPro" id="IPR000719">
    <property type="entry name" value="Prot_kinase_dom"/>
</dbReference>
<evidence type="ECO:0000256" key="8">
    <source>
        <dbReference type="ARBA" id="ARBA00022777"/>
    </source>
</evidence>
<evidence type="ECO:0000256" key="14">
    <source>
        <dbReference type="PIRSR" id="PIRSR630616-1"/>
    </source>
</evidence>
<evidence type="ECO:0000256" key="18">
    <source>
        <dbReference type="RuleBase" id="RU367134"/>
    </source>
</evidence>
<name>A0A1R2CAF6_9CILI</name>
<feature type="coiled-coil region" evidence="19">
    <location>
        <begin position="444"/>
        <end position="548"/>
    </location>
</feature>
<dbReference type="SUPFAM" id="SSF56112">
    <property type="entry name" value="Protein kinase-like (PK-like)"/>
    <property type="match status" value="1"/>
</dbReference>
<dbReference type="GO" id="GO:0046872">
    <property type="term" value="F:metal ion binding"/>
    <property type="evidence" value="ECO:0007669"/>
    <property type="project" value="UniProtKB-KW"/>
</dbReference>
<accession>A0A1R2CAF6</accession>
<dbReference type="Pfam" id="PF00069">
    <property type="entry name" value="Pkinase"/>
    <property type="match status" value="1"/>
</dbReference>
<keyword evidence="5" id="KW-0479">Metal-binding</keyword>
<comment type="subunit">
    <text evidence="2">Monomer.</text>
</comment>
<reference evidence="21 22" key="1">
    <citation type="submission" date="2016-11" db="EMBL/GenBank/DDBJ databases">
        <title>The macronuclear genome of Stentor coeruleus: a giant cell with tiny introns.</title>
        <authorList>
            <person name="Slabodnick M."/>
            <person name="Ruby J.G."/>
            <person name="Reiff S.B."/>
            <person name="Swart E.C."/>
            <person name="Gosai S."/>
            <person name="Prabakaran S."/>
            <person name="Witkowska E."/>
            <person name="Larue G.E."/>
            <person name="Fisher S."/>
            <person name="Freeman R.M."/>
            <person name="Gunawardena J."/>
            <person name="Chu W."/>
            <person name="Stover N.A."/>
            <person name="Gregory B.D."/>
            <person name="Nowacki M."/>
            <person name="Derisi J."/>
            <person name="Roy S.W."/>
            <person name="Marshall W.F."/>
            <person name="Sood P."/>
        </authorList>
    </citation>
    <scope>NUCLEOTIDE SEQUENCE [LARGE SCALE GENOMIC DNA]</scope>
    <source>
        <strain evidence="21">WM001</strain>
    </source>
</reference>
<keyword evidence="10 15" id="KW-0067">ATP-binding</keyword>
<evidence type="ECO:0000313" key="22">
    <source>
        <dbReference type="Proteomes" id="UP000187209"/>
    </source>
</evidence>
<dbReference type="InterPro" id="IPR030616">
    <property type="entry name" value="Aur-like"/>
</dbReference>
<dbReference type="AlphaFoldDB" id="A0A1R2CAF6"/>
<evidence type="ECO:0000256" key="12">
    <source>
        <dbReference type="ARBA" id="ARBA00047899"/>
    </source>
</evidence>
<keyword evidence="4 18" id="KW-0808">Transferase</keyword>
<dbReference type="GO" id="GO:0004674">
    <property type="term" value="F:protein serine/threonine kinase activity"/>
    <property type="evidence" value="ECO:0007669"/>
    <property type="project" value="UniProtKB-KW"/>
</dbReference>
<evidence type="ECO:0000256" key="3">
    <source>
        <dbReference type="ARBA" id="ARBA00022527"/>
    </source>
</evidence>
<evidence type="ECO:0000256" key="16">
    <source>
        <dbReference type="PIRSR" id="PIRSR630616-3"/>
    </source>
</evidence>
<dbReference type="EMBL" id="MPUH01000219">
    <property type="protein sequence ID" value="OMJ85986.1"/>
    <property type="molecule type" value="Genomic_DNA"/>
</dbReference>
<evidence type="ECO:0000259" key="20">
    <source>
        <dbReference type="PROSITE" id="PS50011"/>
    </source>
</evidence>
<dbReference type="PROSITE" id="PS00108">
    <property type="entry name" value="PROTEIN_KINASE_ST"/>
    <property type="match status" value="1"/>
</dbReference>
<dbReference type="PROSITE" id="PS00107">
    <property type="entry name" value="PROTEIN_KINASE_ATP"/>
    <property type="match status" value="1"/>
</dbReference>
<keyword evidence="19" id="KW-0175">Coiled coil</keyword>
<sequence length="727" mass="84916">MDHKKIPAKYLFDSPTVQKGLEPEIKRNDFNFEKKLGEGAFGEVWKAIHKTSKKVYAMKQVLKEKVSRMLPQFKREVYIMYNLNHPHIIKLLNHFEDEKYFYLLMEFADGGNLYHRLHRQRQFIEVEAAQFFREVVLAVEYLHSHNPAIIHRDIKPENILLDSDGRVKLTDFGWSNYESKEDEAPRKTVCGTLEYLPPEMIEEKCHDTTVDIWCLGVLLYEMLVGFTPFKSQTKKNMLLNISKNKPKFPLSFPPLARDLITKMLAKNSNERIKITDVKEDRWLKELTPIKETISQNYSSIPLPNYHDSIPLDFKSYEVVGKVIEVKEEESCSDDDFELSSDESSTDGSDKLSMIFLEDLACKNNIKVIQDVINNNQNTLTKSKTIMNDTEMQGKELSSALTSIENKVQAKKRELAYLINNHKELQAHISDLDIQLSAYVVPSLVEDMTNSIHNLKKELSDKVLELTILQKKKETVLKEYSDYTLANNDKEDTLHKLQEQLFGLRNSVTQIRREGSSQSLEISIQADIMQSKKSNNEQFSKALNEEELEVAKDIKIIVAHVKSFRSVDDDKISEKISMIEERISQRKQDLIEIKLNFDERKQKTVQDGKRKKDNILLGNKRSLESMSKELKSLTSNEKDRVRDQLKKAREQEHLYTIHENELQQIQQRFKKVKENKEFIMNKLQHAKVFKLKNRNRIKENSQRLECEADKLNEMKVTFYCLQEGILLD</sequence>
<evidence type="ECO:0000256" key="1">
    <source>
        <dbReference type="ARBA" id="ARBA00001946"/>
    </source>
</evidence>
<feature type="binding site" evidence="15">
    <location>
        <position position="171"/>
    </location>
    <ligand>
        <name>ATP</name>
        <dbReference type="ChEBI" id="CHEBI:30616"/>
    </ligand>
</feature>
<comment type="cofactor">
    <cofactor evidence="1">
        <name>Mg(2+)</name>
        <dbReference type="ChEBI" id="CHEBI:18420"/>
    </cofactor>
</comment>
<evidence type="ECO:0000256" key="19">
    <source>
        <dbReference type="SAM" id="Coils"/>
    </source>
</evidence>
<evidence type="ECO:0000256" key="6">
    <source>
        <dbReference type="ARBA" id="ARBA00022737"/>
    </source>
</evidence>
<feature type="cross-link" description="Glycyl lysine isopeptide (Lys-Gly) (interchain with G-Cter in SUMO2)" evidence="16">
    <location>
        <position position="155"/>
    </location>
</feature>
<dbReference type="FunFam" id="3.30.200.20:FF:000315">
    <property type="entry name" value="Calcium-dependent protein kinase 3"/>
    <property type="match status" value="1"/>
</dbReference>
<dbReference type="EC" id="2.7.11.1" evidence="18"/>
<keyword evidence="6" id="KW-0677">Repeat</keyword>